<comment type="caution">
    <text evidence="3">The sequence shown here is derived from an EMBL/GenBank/DDBJ whole genome shotgun (WGS) entry which is preliminary data.</text>
</comment>
<dbReference type="GO" id="GO:0045892">
    <property type="term" value="P:negative regulation of DNA-templated transcription"/>
    <property type="evidence" value="ECO:0007669"/>
    <property type="project" value="InterPro"/>
</dbReference>
<keyword evidence="4" id="KW-1185">Reference proteome</keyword>
<dbReference type="AlphaFoldDB" id="A0A4R3JRL5"/>
<dbReference type="PROSITE" id="PS50943">
    <property type="entry name" value="HTH_CROC1"/>
    <property type="match status" value="1"/>
</dbReference>
<proteinExistence type="predicted"/>
<evidence type="ECO:0000256" key="1">
    <source>
        <dbReference type="SAM" id="Coils"/>
    </source>
</evidence>
<evidence type="ECO:0000313" key="3">
    <source>
        <dbReference type="EMBL" id="TCS69736.1"/>
    </source>
</evidence>
<feature type="coiled-coil region" evidence="1">
    <location>
        <begin position="112"/>
        <end position="139"/>
    </location>
</feature>
<dbReference type="RefSeq" id="WP_126458009.1">
    <property type="nucleotide sequence ID" value="NZ_AP018721.1"/>
</dbReference>
<dbReference type="InterPro" id="IPR010982">
    <property type="entry name" value="Lambda_DNA-bd_dom_sf"/>
</dbReference>
<sequence>MESDTLAKRLRECIGDETVSAFARKVGLPEATIRSYLDGKKPVYDKLARIADAAGVSLDWLATGRGQKARKPAPEQDFSAVPYARRLEKIGLLLADMPDQEAAAFLDDVFARARSAAEAAELRRALADLRAEVERLKKSA</sequence>
<feature type="domain" description="HTH cro/C1-type" evidence="2">
    <location>
        <begin position="18"/>
        <end position="61"/>
    </location>
</feature>
<dbReference type="CDD" id="cd00093">
    <property type="entry name" value="HTH_XRE"/>
    <property type="match status" value="1"/>
</dbReference>
<dbReference type="Pfam" id="PF07022">
    <property type="entry name" value="Phage_CI_repr"/>
    <property type="match status" value="1"/>
</dbReference>
<dbReference type="Gene3D" id="1.10.260.40">
    <property type="entry name" value="lambda repressor-like DNA-binding domains"/>
    <property type="match status" value="1"/>
</dbReference>
<evidence type="ECO:0000313" key="4">
    <source>
        <dbReference type="Proteomes" id="UP000295135"/>
    </source>
</evidence>
<accession>A0A4R3JRL5</accession>
<dbReference type="GO" id="GO:0003677">
    <property type="term" value="F:DNA binding"/>
    <property type="evidence" value="ECO:0007669"/>
    <property type="project" value="InterPro"/>
</dbReference>
<protein>
    <submittedName>
        <fullName evidence="3">Bacteriophage CI repressor-like protein</fullName>
    </submittedName>
</protein>
<dbReference type="OrthoDB" id="9788236at2"/>
<reference evidence="3 4" key="1">
    <citation type="submission" date="2019-03" db="EMBL/GenBank/DDBJ databases">
        <title>Genomic Encyclopedia of Type Strains, Phase IV (KMG-IV): sequencing the most valuable type-strain genomes for metagenomic binning, comparative biology and taxonomic classification.</title>
        <authorList>
            <person name="Goeker M."/>
        </authorList>
    </citation>
    <scope>NUCLEOTIDE SEQUENCE [LARGE SCALE GENOMIC DNA]</scope>
    <source>
        <strain evidence="3 4">DSM 103923</strain>
    </source>
</reference>
<keyword evidence="1" id="KW-0175">Coiled coil</keyword>
<dbReference type="EMBL" id="SLZY01000019">
    <property type="protein sequence ID" value="TCS69736.1"/>
    <property type="molecule type" value="Genomic_DNA"/>
</dbReference>
<organism evidence="3 4">
    <name type="scientific">Sulfuritortus calidifontis</name>
    <dbReference type="NCBI Taxonomy" id="1914471"/>
    <lineage>
        <taxon>Bacteria</taxon>
        <taxon>Pseudomonadati</taxon>
        <taxon>Pseudomonadota</taxon>
        <taxon>Betaproteobacteria</taxon>
        <taxon>Nitrosomonadales</taxon>
        <taxon>Thiobacillaceae</taxon>
        <taxon>Sulfuritortus</taxon>
    </lineage>
</organism>
<dbReference type="SUPFAM" id="SSF47413">
    <property type="entry name" value="lambda repressor-like DNA-binding domains"/>
    <property type="match status" value="1"/>
</dbReference>
<evidence type="ECO:0000259" key="2">
    <source>
        <dbReference type="PROSITE" id="PS50943"/>
    </source>
</evidence>
<dbReference type="Proteomes" id="UP000295135">
    <property type="component" value="Unassembled WGS sequence"/>
</dbReference>
<dbReference type="InterPro" id="IPR010744">
    <property type="entry name" value="Phage_CI_N"/>
</dbReference>
<dbReference type="InterPro" id="IPR001387">
    <property type="entry name" value="Cro/C1-type_HTH"/>
</dbReference>
<gene>
    <name evidence="3" type="ORF">EDC61_11936</name>
</gene>
<name>A0A4R3JRL5_9PROT</name>